<dbReference type="HAMAP" id="MF_00972">
    <property type="entry name" value="tRNA_aden_deaminase"/>
    <property type="match status" value="1"/>
</dbReference>
<dbReference type="PANTHER" id="PTHR11079:SF202">
    <property type="entry name" value="TRNA-SPECIFIC ADENOSINE DEAMINASE"/>
    <property type="match status" value="1"/>
</dbReference>
<keyword evidence="1 6" id="KW-0819">tRNA processing</keyword>
<dbReference type="GO" id="GO:0002100">
    <property type="term" value="P:tRNA wobble adenosine to inosine editing"/>
    <property type="evidence" value="ECO:0007669"/>
    <property type="project" value="UniProtKB-UniRule"/>
</dbReference>
<evidence type="ECO:0000256" key="3">
    <source>
        <dbReference type="ARBA" id="ARBA00022801"/>
    </source>
</evidence>
<accession>A0A445N251</accession>
<dbReference type="Gene3D" id="3.40.140.10">
    <property type="entry name" value="Cytidine Deaminase, domain 2"/>
    <property type="match status" value="1"/>
</dbReference>
<feature type="active site" description="Proton donor" evidence="6">
    <location>
        <position position="57"/>
    </location>
</feature>
<feature type="binding site" evidence="6">
    <location>
        <position position="55"/>
    </location>
    <ligand>
        <name>Zn(2+)</name>
        <dbReference type="ChEBI" id="CHEBI:29105"/>
        <note>catalytic</note>
    </ligand>
</feature>
<dbReference type="PANTHER" id="PTHR11079">
    <property type="entry name" value="CYTOSINE DEAMINASE FAMILY MEMBER"/>
    <property type="match status" value="1"/>
</dbReference>
<dbReference type="InterPro" id="IPR016193">
    <property type="entry name" value="Cytidine_deaminase-like"/>
</dbReference>
<dbReference type="GO" id="GO:0052717">
    <property type="term" value="F:tRNA-specific adenosine-34 deaminase activity"/>
    <property type="evidence" value="ECO:0007669"/>
    <property type="project" value="UniProtKB-UniRule"/>
</dbReference>
<dbReference type="AlphaFoldDB" id="A0A445N251"/>
<evidence type="ECO:0000256" key="6">
    <source>
        <dbReference type="HAMAP-Rule" id="MF_00972"/>
    </source>
</evidence>
<keyword evidence="4 6" id="KW-0862">Zinc</keyword>
<comment type="subunit">
    <text evidence="6">Homodimer.</text>
</comment>
<dbReference type="Pfam" id="PF00383">
    <property type="entry name" value="dCMP_cyt_deam_1"/>
    <property type="match status" value="1"/>
</dbReference>
<comment type="function">
    <text evidence="6">Catalyzes the deamination of adenosine to inosine at the wobble position 34 of tRNA(Arg2).</text>
</comment>
<dbReference type="InterPro" id="IPR028883">
    <property type="entry name" value="tRNA_aden_deaminase"/>
</dbReference>
<evidence type="ECO:0000256" key="4">
    <source>
        <dbReference type="ARBA" id="ARBA00022833"/>
    </source>
</evidence>
<comment type="catalytic activity">
    <reaction evidence="5 6">
        <text>adenosine(34) in tRNA + H2O + H(+) = inosine(34) in tRNA + NH4(+)</text>
        <dbReference type="Rhea" id="RHEA:43168"/>
        <dbReference type="Rhea" id="RHEA-COMP:10373"/>
        <dbReference type="Rhea" id="RHEA-COMP:10374"/>
        <dbReference type="ChEBI" id="CHEBI:15377"/>
        <dbReference type="ChEBI" id="CHEBI:15378"/>
        <dbReference type="ChEBI" id="CHEBI:28938"/>
        <dbReference type="ChEBI" id="CHEBI:74411"/>
        <dbReference type="ChEBI" id="CHEBI:82852"/>
        <dbReference type="EC" id="3.5.4.33"/>
    </reaction>
</comment>
<comment type="cofactor">
    <cofactor evidence="6">
        <name>Zn(2+)</name>
        <dbReference type="ChEBI" id="CHEBI:29105"/>
    </cofactor>
    <text evidence="6">Binds 1 zinc ion per subunit.</text>
</comment>
<evidence type="ECO:0000313" key="8">
    <source>
        <dbReference type="EMBL" id="SPD75761.1"/>
    </source>
</evidence>
<dbReference type="EMBL" id="OJIN01000217">
    <property type="protein sequence ID" value="SPD75761.1"/>
    <property type="molecule type" value="Genomic_DNA"/>
</dbReference>
<protein>
    <recommendedName>
        <fullName evidence="6">tRNA-specific adenosine deaminase</fullName>
        <ecNumber evidence="6">3.5.4.33</ecNumber>
    </recommendedName>
</protein>
<gene>
    <name evidence="6 8" type="primary">tadA</name>
    <name evidence="8" type="ORF">PITCH_A720101</name>
</gene>
<evidence type="ECO:0000256" key="5">
    <source>
        <dbReference type="ARBA" id="ARBA00048045"/>
    </source>
</evidence>
<evidence type="ECO:0000256" key="1">
    <source>
        <dbReference type="ARBA" id="ARBA00022694"/>
    </source>
</evidence>
<reference evidence="8" key="1">
    <citation type="submission" date="2018-01" db="EMBL/GenBank/DDBJ databases">
        <authorList>
            <person name="Regsiter A."/>
            <person name="William W."/>
        </authorList>
    </citation>
    <scope>NUCLEOTIDE SEQUENCE</scope>
    <source>
        <strain evidence="8">TRIP AH-1</strain>
    </source>
</reference>
<dbReference type="GO" id="GO:0008270">
    <property type="term" value="F:zinc ion binding"/>
    <property type="evidence" value="ECO:0007669"/>
    <property type="project" value="UniProtKB-UniRule"/>
</dbReference>
<sequence length="166" mass="17964">MGHEFDHLMRLAIDEAKKGLLEGEVPVGAVLADLSGRILAMAHNRPIALNDPSGHAEILALRCAGSILKNYRMPGTVLVVTIEPCLMCMAASINARITRLVFGATDSKAGAGGSVFNMASDSRLNHKIEVISGVMEDECRALMQDFFRGRRRDAILTDCGEVPKWS</sequence>
<dbReference type="InterPro" id="IPR002125">
    <property type="entry name" value="CMP_dCMP_dom"/>
</dbReference>
<feature type="binding site" evidence="6">
    <location>
        <position position="88"/>
    </location>
    <ligand>
        <name>Zn(2+)</name>
        <dbReference type="ChEBI" id="CHEBI:29105"/>
        <note>catalytic</note>
    </ligand>
</feature>
<proteinExistence type="inferred from homology"/>
<dbReference type="CDD" id="cd01285">
    <property type="entry name" value="nucleoside_deaminase"/>
    <property type="match status" value="1"/>
</dbReference>
<feature type="binding site" evidence="6">
    <location>
        <position position="85"/>
    </location>
    <ligand>
        <name>Zn(2+)</name>
        <dbReference type="ChEBI" id="CHEBI:29105"/>
        <note>catalytic</note>
    </ligand>
</feature>
<evidence type="ECO:0000256" key="2">
    <source>
        <dbReference type="ARBA" id="ARBA00022723"/>
    </source>
</evidence>
<keyword evidence="3 6" id="KW-0378">Hydrolase</keyword>
<feature type="domain" description="CMP/dCMP-type deaminase" evidence="7">
    <location>
        <begin position="3"/>
        <end position="131"/>
    </location>
</feature>
<name>A0A445N251_9BACT</name>
<dbReference type="EC" id="3.5.4.33" evidence="6"/>
<dbReference type="NCBIfam" id="NF008113">
    <property type="entry name" value="PRK10860.1"/>
    <property type="match status" value="1"/>
</dbReference>
<dbReference type="SUPFAM" id="SSF53927">
    <property type="entry name" value="Cytidine deaminase-like"/>
    <property type="match status" value="1"/>
</dbReference>
<keyword evidence="2 6" id="KW-0479">Metal-binding</keyword>
<comment type="similarity">
    <text evidence="6">Belongs to the cytidine and deoxycytidylate deaminase family.</text>
</comment>
<organism evidence="8">
    <name type="scientific">uncultured Desulfobacterium sp</name>
    <dbReference type="NCBI Taxonomy" id="201089"/>
    <lineage>
        <taxon>Bacteria</taxon>
        <taxon>Pseudomonadati</taxon>
        <taxon>Thermodesulfobacteriota</taxon>
        <taxon>Desulfobacteria</taxon>
        <taxon>Desulfobacterales</taxon>
        <taxon>Desulfobacteriaceae</taxon>
        <taxon>Desulfobacterium</taxon>
        <taxon>environmental samples</taxon>
    </lineage>
</organism>
<evidence type="ECO:0000259" key="7">
    <source>
        <dbReference type="PROSITE" id="PS51747"/>
    </source>
</evidence>
<dbReference type="PROSITE" id="PS51747">
    <property type="entry name" value="CYT_DCMP_DEAMINASES_2"/>
    <property type="match status" value="1"/>
</dbReference>